<gene>
    <name evidence="1" type="ORF">THIOM_001877</name>
</gene>
<comment type="caution">
    <text evidence="1">The sequence shown here is derived from an EMBL/GenBank/DDBJ whole genome shotgun (WGS) entry which is preliminary data.</text>
</comment>
<keyword evidence="2" id="KW-1185">Reference proteome</keyword>
<dbReference type="EMBL" id="LUTY01001019">
    <property type="protein sequence ID" value="OAD22326.1"/>
    <property type="molecule type" value="Genomic_DNA"/>
</dbReference>
<reference evidence="1 2" key="1">
    <citation type="submission" date="2016-05" db="EMBL/GenBank/DDBJ databases">
        <title>Single-cell genome of chain-forming Candidatus Thiomargarita nelsonii and comparison to other large sulfur-oxidizing bacteria.</title>
        <authorList>
            <person name="Winkel M."/>
            <person name="Salman V."/>
            <person name="Woyke T."/>
            <person name="Schulz-Vogt H."/>
            <person name="Richter M."/>
            <person name="Flood B."/>
            <person name="Bailey J."/>
            <person name="Amann R."/>
            <person name="Mussmann M."/>
        </authorList>
    </citation>
    <scope>NUCLEOTIDE SEQUENCE [LARGE SCALE GENOMIC DNA]</scope>
    <source>
        <strain evidence="1 2">THI036</strain>
    </source>
</reference>
<proteinExistence type="predicted"/>
<dbReference type="AlphaFoldDB" id="A0A176S328"/>
<sequence>MTAQAEQATSIELAELLEVSSQQLNFATSQLNSVERILSTVQRSKRVSKQDLNLGKKMHAYAQAMNEAHKSARSRQALQQFKAVAKRHLARFREMDKKVLAVDKGIKSGVIILSKPALQKFTPQERKEFQRYLAPGAKSKYRSLYPSLIDADDIFEDTDTTKSEVAAVEGCCSAGSFVGLISDFLIKPAEAGSWKKCWKAYKKCRKRCGKCWKPWTWGCKWRCTKAYIRCIFN</sequence>
<dbReference type="Proteomes" id="UP000076962">
    <property type="component" value="Unassembled WGS sequence"/>
</dbReference>
<protein>
    <submittedName>
        <fullName evidence="1">Exported protein</fullName>
    </submittedName>
</protein>
<evidence type="ECO:0000313" key="2">
    <source>
        <dbReference type="Proteomes" id="UP000076962"/>
    </source>
</evidence>
<name>A0A176S328_9GAMM</name>
<evidence type="ECO:0000313" key="1">
    <source>
        <dbReference type="EMBL" id="OAD22326.1"/>
    </source>
</evidence>
<accession>A0A176S328</accession>
<organism evidence="1 2">
    <name type="scientific">Candidatus Thiomargarita nelsonii</name>
    <dbReference type="NCBI Taxonomy" id="1003181"/>
    <lineage>
        <taxon>Bacteria</taxon>
        <taxon>Pseudomonadati</taxon>
        <taxon>Pseudomonadota</taxon>
        <taxon>Gammaproteobacteria</taxon>
        <taxon>Thiotrichales</taxon>
        <taxon>Thiotrichaceae</taxon>
        <taxon>Thiomargarita</taxon>
    </lineage>
</organism>